<organism evidence="2 3">
    <name type="scientific">Lucilia cuprina</name>
    <name type="common">Green bottle fly</name>
    <name type="synonym">Australian sheep blowfly</name>
    <dbReference type="NCBI Taxonomy" id="7375"/>
    <lineage>
        <taxon>Eukaryota</taxon>
        <taxon>Metazoa</taxon>
        <taxon>Ecdysozoa</taxon>
        <taxon>Arthropoda</taxon>
        <taxon>Hexapoda</taxon>
        <taxon>Insecta</taxon>
        <taxon>Pterygota</taxon>
        <taxon>Neoptera</taxon>
        <taxon>Endopterygota</taxon>
        <taxon>Diptera</taxon>
        <taxon>Brachycera</taxon>
        <taxon>Muscomorpha</taxon>
        <taxon>Oestroidea</taxon>
        <taxon>Calliphoridae</taxon>
        <taxon>Luciliinae</taxon>
        <taxon>Lucilia</taxon>
    </lineage>
</organism>
<dbReference type="Proteomes" id="UP000037069">
    <property type="component" value="Unassembled WGS sequence"/>
</dbReference>
<evidence type="ECO:0000313" key="2">
    <source>
        <dbReference type="EMBL" id="KNC26705.1"/>
    </source>
</evidence>
<evidence type="ECO:0008006" key="4">
    <source>
        <dbReference type="Google" id="ProtNLM"/>
    </source>
</evidence>
<name>A0A0L0C305_LUCCU</name>
<feature type="signal peptide" evidence="1">
    <location>
        <begin position="1"/>
        <end position="20"/>
    </location>
</feature>
<protein>
    <recommendedName>
        <fullName evidence="4">Protein TsetseEP domain-containing protein</fullName>
    </recommendedName>
</protein>
<keyword evidence="1" id="KW-0732">Signal</keyword>
<gene>
    <name evidence="2" type="ORF">FF38_11391</name>
</gene>
<dbReference type="InterPro" id="IPR031931">
    <property type="entry name" value="DUF4768"/>
</dbReference>
<evidence type="ECO:0000256" key="1">
    <source>
        <dbReference type="SAM" id="SignalP"/>
    </source>
</evidence>
<dbReference type="AlphaFoldDB" id="A0A0L0C305"/>
<dbReference type="OMA" id="DICTEIY"/>
<keyword evidence="3" id="KW-1185">Reference proteome</keyword>
<reference evidence="2 3" key="1">
    <citation type="journal article" date="2015" name="Nat. Commun.">
        <title>Lucilia cuprina genome unlocks parasitic fly biology to underpin future interventions.</title>
        <authorList>
            <person name="Anstead C.A."/>
            <person name="Korhonen P.K."/>
            <person name="Young N.D."/>
            <person name="Hall R.S."/>
            <person name="Jex A.R."/>
            <person name="Murali S.C."/>
            <person name="Hughes D.S."/>
            <person name="Lee S.F."/>
            <person name="Perry T."/>
            <person name="Stroehlein A.J."/>
            <person name="Ansell B.R."/>
            <person name="Breugelmans B."/>
            <person name="Hofmann A."/>
            <person name="Qu J."/>
            <person name="Dugan S."/>
            <person name="Lee S.L."/>
            <person name="Chao H."/>
            <person name="Dinh H."/>
            <person name="Han Y."/>
            <person name="Doddapaneni H.V."/>
            <person name="Worley K.C."/>
            <person name="Muzny D.M."/>
            <person name="Ioannidis P."/>
            <person name="Waterhouse R.M."/>
            <person name="Zdobnov E.M."/>
            <person name="James P.J."/>
            <person name="Bagnall N.H."/>
            <person name="Kotze A.C."/>
            <person name="Gibbs R.A."/>
            <person name="Richards S."/>
            <person name="Batterham P."/>
            <person name="Gasser R.B."/>
        </authorList>
    </citation>
    <scope>NUCLEOTIDE SEQUENCE [LARGE SCALE GENOMIC DNA]</scope>
    <source>
        <strain evidence="2 3">LS</strain>
        <tissue evidence="2">Full body</tissue>
    </source>
</reference>
<sequence length="169" mass="19643">MYGNFVIFILNILIMSYSQALDQIELTQTLTESPTLAPSDNDSSIFITCDFDLENIESLLQYLPDICTEIYNNRSSSDLYDLYLEESQNFAKFYKKLNDYELRDQPQGDKQELSKYPFETKLRNDTYSKADWSQCVTTANSSASDYLKCLKEKRLELAELIPNVEKNMN</sequence>
<accession>A0A0L0C305</accession>
<evidence type="ECO:0000313" key="3">
    <source>
        <dbReference type="Proteomes" id="UP000037069"/>
    </source>
</evidence>
<dbReference type="OrthoDB" id="8029480at2759"/>
<dbReference type="Pfam" id="PF15989">
    <property type="entry name" value="DUF4768"/>
    <property type="match status" value="1"/>
</dbReference>
<proteinExistence type="predicted"/>
<feature type="chain" id="PRO_5005535698" description="Protein TsetseEP domain-containing protein" evidence="1">
    <location>
        <begin position="21"/>
        <end position="169"/>
    </location>
</feature>
<comment type="caution">
    <text evidence="2">The sequence shown here is derived from an EMBL/GenBank/DDBJ whole genome shotgun (WGS) entry which is preliminary data.</text>
</comment>
<dbReference type="EMBL" id="JRES01000960">
    <property type="protein sequence ID" value="KNC26705.1"/>
    <property type="molecule type" value="Genomic_DNA"/>
</dbReference>